<evidence type="ECO:0000259" key="2">
    <source>
        <dbReference type="Pfam" id="PF02591"/>
    </source>
</evidence>
<feature type="region of interest" description="Disordered" evidence="1">
    <location>
        <begin position="73"/>
        <end position="114"/>
    </location>
</feature>
<evidence type="ECO:0000313" key="4">
    <source>
        <dbReference type="EMBL" id="BAS27716.1"/>
    </source>
</evidence>
<accession>A0A0K2SKT2</accession>
<dbReference type="STRING" id="1555112.LIP_1873"/>
<gene>
    <name evidence="4" type="ORF">LIP_1873</name>
</gene>
<dbReference type="EMBL" id="AP014924">
    <property type="protein sequence ID" value="BAS27716.1"/>
    <property type="molecule type" value="Genomic_DNA"/>
</dbReference>
<sequence length="238" mass="27194">MGTVRTTENLYRLQAIDLELDRIRAVTEHSDLESRAQEAEGRVETLRGTLEETAQALRDLARQIRRLELDAQAAREEQHRSENELYSGSARSGKELGHLQQRAERAARQAEAMEVESLERMEQAEALEAQQKELERAVSEAEEEAGRCRLERQMEVEELRARQKELEVERDAVATREPADRLARYERMRRQMPNPIAGVSKGQCGACHVSLSPRTLERVRADDGLVQCEQCGRVLHLL</sequence>
<feature type="domain" description="C4-type zinc ribbon" evidence="2">
    <location>
        <begin position="204"/>
        <end position="235"/>
    </location>
</feature>
<reference evidence="5" key="2">
    <citation type="journal article" date="2016" name="Int. J. Syst. Evol. Microbiol.">
        <title>Complete genome sequence and cell structure of Limnochorda pilosa, a Gram-negative spore-former within the phylum Firmicutes.</title>
        <authorList>
            <person name="Watanabe M."/>
            <person name="Kojima H."/>
            <person name="Fukui M."/>
        </authorList>
    </citation>
    <scope>NUCLEOTIDE SEQUENCE [LARGE SCALE GENOMIC DNA]</scope>
    <source>
        <strain evidence="5">HC45</strain>
    </source>
</reference>
<dbReference type="Pfam" id="PF24481">
    <property type="entry name" value="CT398_CC"/>
    <property type="match status" value="1"/>
</dbReference>
<keyword evidence="5" id="KW-1185">Reference proteome</keyword>
<proteinExistence type="predicted"/>
<feature type="compositionally biased region" description="Basic and acidic residues" evidence="1">
    <location>
        <begin position="92"/>
        <end position="108"/>
    </location>
</feature>
<protein>
    <submittedName>
        <fullName evidence="4">Uncharacterized protein</fullName>
    </submittedName>
</protein>
<dbReference type="AlphaFoldDB" id="A0A0K2SKT2"/>
<evidence type="ECO:0000256" key="1">
    <source>
        <dbReference type="SAM" id="MobiDB-lite"/>
    </source>
</evidence>
<dbReference type="InterPro" id="IPR003743">
    <property type="entry name" value="Zf-RING_7"/>
</dbReference>
<dbReference type="InterPro" id="IPR056003">
    <property type="entry name" value="CT398_CC_hairpin"/>
</dbReference>
<dbReference type="Pfam" id="PF02591">
    <property type="entry name" value="Zn_ribbon_9"/>
    <property type="match status" value="1"/>
</dbReference>
<evidence type="ECO:0000313" key="5">
    <source>
        <dbReference type="Proteomes" id="UP000065807"/>
    </source>
</evidence>
<feature type="domain" description="CT398-like coiled coil hairpin" evidence="3">
    <location>
        <begin position="13"/>
        <end position="191"/>
    </location>
</feature>
<dbReference type="Proteomes" id="UP000065807">
    <property type="component" value="Chromosome"/>
</dbReference>
<organism evidence="4 5">
    <name type="scientific">Limnochorda pilosa</name>
    <dbReference type="NCBI Taxonomy" id="1555112"/>
    <lineage>
        <taxon>Bacteria</taxon>
        <taxon>Bacillati</taxon>
        <taxon>Bacillota</taxon>
        <taxon>Limnochordia</taxon>
        <taxon>Limnochordales</taxon>
        <taxon>Limnochordaceae</taxon>
        <taxon>Limnochorda</taxon>
    </lineage>
</organism>
<reference evidence="5" key="1">
    <citation type="submission" date="2015-07" db="EMBL/GenBank/DDBJ databases">
        <title>Complete genome sequence and phylogenetic analysis of Limnochorda pilosa.</title>
        <authorList>
            <person name="Watanabe M."/>
            <person name="Kojima H."/>
            <person name="Fukui M."/>
        </authorList>
    </citation>
    <scope>NUCLEOTIDE SEQUENCE [LARGE SCALE GENOMIC DNA]</scope>
    <source>
        <strain evidence="5">HC45</strain>
    </source>
</reference>
<feature type="compositionally biased region" description="Basic and acidic residues" evidence="1">
    <location>
        <begin position="73"/>
        <end position="83"/>
    </location>
</feature>
<name>A0A0K2SKT2_LIMPI</name>
<dbReference type="KEGG" id="lpil:LIP_1873"/>
<evidence type="ECO:0000259" key="3">
    <source>
        <dbReference type="Pfam" id="PF24481"/>
    </source>
</evidence>
<dbReference type="Gene3D" id="1.10.287.1490">
    <property type="match status" value="1"/>
</dbReference>